<accession>A0A0J6VJK8</accession>
<feature type="compositionally biased region" description="Basic and acidic residues" evidence="1">
    <location>
        <begin position="89"/>
        <end position="103"/>
    </location>
</feature>
<feature type="compositionally biased region" description="Basic and acidic residues" evidence="1">
    <location>
        <begin position="157"/>
        <end position="171"/>
    </location>
</feature>
<reference evidence="2 3" key="1">
    <citation type="journal article" date="2015" name="Genome Biol. Evol.">
        <title>Characterization of Three Mycobacterium spp. with Potential Use in Bioremediation by Genome Sequencing and Comparative Genomics.</title>
        <authorList>
            <person name="Das S."/>
            <person name="Pettersson B.M."/>
            <person name="Behra P.R."/>
            <person name="Ramesh M."/>
            <person name="Dasgupta S."/>
            <person name="Bhattacharya A."/>
            <person name="Kirsebom L.A."/>
        </authorList>
    </citation>
    <scope>NUCLEOTIDE SEQUENCE [LARGE SCALE GENOMIC DNA]</scope>
    <source>
        <strain evidence="2 3">DSM 44219</strain>
    </source>
</reference>
<sequence>MTTPADYNQQLQAYLQAWRQLLESAAALAAAIPLPGMVPGLPTMPPTTATAPAFPAPADHTQQLFGYLQAWRQYLEQTVGAANASSGGPRDETTTAHADRPPRPTEPVPPKDPGVSRAGSGESSGSTGPKLPPRRQDRAPRNPFGGQVPTEGALRAPIDRRPVAPGNEDHSVEVPSIHDRQAAAMARGQQIPRPPALEFGQQITPLRGRVDPGSTPLPAKTFGGLFKGLTERTPGIE</sequence>
<name>A0A0J6VJK8_MYCCU</name>
<proteinExistence type="predicted"/>
<evidence type="ECO:0000256" key="1">
    <source>
        <dbReference type="SAM" id="MobiDB-lite"/>
    </source>
</evidence>
<dbReference type="PATRIC" id="fig|1800.3.peg.5510"/>
<evidence type="ECO:0000313" key="3">
    <source>
        <dbReference type="Proteomes" id="UP000036176"/>
    </source>
</evidence>
<protein>
    <submittedName>
        <fullName evidence="2">Uncharacterized protein</fullName>
    </submittedName>
</protein>
<evidence type="ECO:0000313" key="2">
    <source>
        <dbReference type="EMBL" id="KMO69762.1"/>
    </source>
</evidence>
<gene>
    <name evidence="2" type="ORF">MCHUDSM44219_05472</name>
</gene>
<dbReference type="Proteomes" id="UP000036176">
    <property type="component" value="Unassembled WGS sequence"/>
</dbReference>
<feature type="region of interest" description="Disordered" evidence="1">
    <location>
        <begin position="206"/>
        <end position="237"/>
    </location>
</feature>
<feature type="region of interest" description="Disordered" evidence="1">
    <location>
        <begin position="81"/>
        <end position="171"/>
    </location>
</feature>
<dbReference type="EMBL" id="JYNX01000088">
    <property type="protein sequence ID" value="KMO69762.1"/>
    <property type="molecule type" value="Genomic_DNA"/>
</dbReference>
<comment type="caution">
    <text evidence="2">The sequence shown here is derived from an EMBL/GenBank/DDBJ whole genome shotgun (WGS) entry which is preliminary data.</text>
</comment>
<keyword evidence="3" id="KW-1185">Reference proteome</keyword>
<dbReference type="AlphaFoldDB" id="A0A0J6VJK8"/>
<organism evidence="2 3">
    <name type="scientific">Mycolicibacterium chubuense</name>
    <name type="common">Mycobacterium chubuense</name>
    <dbReference type="NCBI Taxonomy" id="1800"/>
    <lineage>
        <taxon>Bacteria</taxon>
        <taxon>Bacillati</taxon>
        <taxon>Actinomycetota</taxon>
        <taxon>Actinomycetes</taxon>
        <taxon>Mycobacteriales</taxon>
        <taxon>Mycobacteriaceae</taxon>
        <taxon>Mycolicibacterium</taxon>
    </lineage>
</organism>